<evidence type="ECO:0000313" key="2">
    <source>
        <dbReference type="Proteomes" id="UP000324832"/>
    </source>
</evidence>
<reference evidence="1 2" key="1">
    <citation type="submission" date="2017-07" db="EMBL/GenBank/DDBJ databases">
        <authorList>
            <person name="Talla V."/>
            <person name="Backstrom N."/>
        </authorList>
    </citation>
    <scope>NUCLEOTIDE SEQUENCE [LARGE SCALE GENOMIC DNA]</scope>
</reference>
<sequence length="147" mass="16457">MKLKNMGIFIRCLLSRFIECYLNKINTQPAFVLIPQFGKRQEFAITVVIISNFLQHAGPKIVSPPCSSMAMLQLQDTTNYDRSNVAGNTCYAIHNLSVRFSVNSSIVTTMGVIKVTPDTASLISACDMLDDLKKTENLIHLFINKQK</sequence>
<dbReference type="EMBL" id="FZQP02003211">
    <property type="protein sequence ID" value="VVC97487.1"/>
    <property type="molecule type" value="Genomic_DNA"/>
</dbReference>
<organism evidence="1 2">
    <name type="scientific">Leptidea sinapis</name>
    <dbReference type="NCBI Taxonomy" id="189913"/>
    <lineage>
        <taxon>Eukaryota</taxon>
        <taxon>Metazoa</taxon>
        <taxon>Ecdysozoa</taxon>
        <taxon>Arthropoda</taxon>
        <taxon>Hexapoda</taxon>
        <taxon>Insecta</taxon>
        <taxon>Pterygota</taxon>
        <taxon>Neoptera</taxon>
        <taxon>Endopterygota</taxon>
        <taxon>Lepidoptera</taxon>
        <taxon>Glossata</taxon>
        <taxon>Ditrysia</taxon>
        <taxon>Papilionoidea</taxon>
        <taxon>Pieridae</taxon>
        <taxon>Dismorphiinae</taxon>
        <taxon>Leptidea</taxon>
    </lineage>
</organism>
<protein>
    <submittedName>
        <fullName evidence="1">Uncharacterized protein</fullName>
    </submittedName>
</protein>
<dbReference type="Proteomes" id="UP000324832">
    <property type="component" value="Unassembled WGS sequence"/>
</dbReference>
<evidence type="ECO:0000313" key="1">
    <source>
        <dbReference type="EMBL" id="VVC97487.1"/>
    </source>
</evidence>
<accession>A0A5E4QI41</accession>
<name>A0A5E4QI41_9NEOP</name>
<gene>
    <name evidence="1" type="ORF">LSINAPIS_LOCUS8748</name>
</gene>
<proteinExistence type="predicted"/>
<keyword evidence="2" id="KW-1185">Reference proteome</keyword>
<dbReference type="AlphaFoldDB" id="A0A5E4QI41"/>